<keyword evidence="4" id="KW-1185">Reference proteome</keyword>
<dbReference type="PROSITE" id="PS50056">
    <property type="entry name" value="TYR_PHOSPHATASE_2"/>
    <property type="match status" value="1"/>
</dbReference>
<dbReference type="GO" id="GO:0004725">
    <property type="term" value="F:protein tyrosine phosphatase activity"/>
    <property type="evidence" value="ECO:0007669"/>
    <property type="project" value="InterPro"/>
</dbReference>
<proteinExistence type="predicted"/>
<evidence type="ECO:0000259" key="1">
    <source>
        <dbReference type="PROSITE" id="PS50055"/>
    </source>
</evidence>
<evidence type="ECO:0000259" key="2">
    <source>
        <dbReference type="PROSITE" id="PS50056"/>
    </source>
</evidence>
<comment type="caution">
    <text evidence="3">The sequence shown here is derived from an EMBL/GenBank/DDBJ whole genome shotgun (WGS) entry which is preliminary data.</text>
</comment>
<dbReference type="Pfam" id="PF00102">
    <property type="entry name" value="Y_phosphatase"/>
    <property type="match status" value="2"/>
</dbReference>
<dbReference type="Proteomes" id="UP000828390">
    <property type="component" value="Unassembled WGS sequence"/>
</dbReference>
<dbReference type="Gene3D" id="3.90.190.10">
    <property type="entry name" value="Protein tyrosine phosphatase superfamily"/>
    <property type="match status" value="2"/>
</dbReference>
<feature type="domain" description="Tyrosine-protein phosphatase" evidence="1">
    <location>
        <begin position="1"/>
        <end position="313"/>
    </location>
</feature>
<sequence length="313" mass="35705">MIVFQALELDNSEGTLQAAAIGGGQLIMLILSLDEWDSIARSNAIIFEENGGVYYNNIEKVKALKIQVEELKRFVITKNMDYFKKEFECEKYWPSVGSTQMYGDIQVVCESEEEFAEFSRRKFTVTKSHADIDSLAIHIVARQRRSRGRYINHRIQAECPSCSGETRRTHNRALQLLNVPGCVLNLRQKRPNMVQTVYRNKRTLTVEHRANQPNEALSLTYLEFTDWNTEERIPNSPANFRRFIAEVDAVTANSSDRPVLIHCLDGASNCGLFCVVATLLQKIEVEHEVSVANAVRKVKTRRKGAIPNLFLNH</sequence>
<dbReference type="SUPFAM" id="SSF52799">
    <property type="entry name" value="(Phosphotyrosine protein) phosphatases II"/>
    <property type="match status" value="2"/>
</dbReference>
<dbReference type="SMART" id="SM00404">
    <property type="entry name" value="PTPc_motif"/>
    <property type="match status" value="1"/>
</dbReference>
<dbReference type="InterPro" id="IPR000387">
    <property type="entry name" value="Tyr_Pase_dom"/>
</dbReference>
<dbReference type="EMBL" id="JAIWYP010000007">
    <property type="protein sequence ID" value="KAH3794273.1"/>
    <property type="molecule type" value="Genomic_DNA"/>
</dbReference>
<dbReference type="AlphaFoldDB" id="A0A9D4F8X1"/>
<gene>
    <name evidence="3" type="ORF">DPMN_147804</name>
</gene>
<name>A0A9D4F8X1_DREPO</name>
<reference evidence="3" key="2">
    <citation type="submission" date="2020-11" db="EMBL/GenBank/DDBJ databases">
        <authorList>
            <person name="McCartney M.A."/>
            <person name="Auch B."/>
            <person name="Kono T."/>
            <person name="Mallez S."/>
            <person name="Becker A."/>
            <person name="Gohl D.M."/>
            <person name="Silverstein K.A.T."/>
            <person name="Koren S."/>
            <person name="Bechman K.B."/>
            <person name="Herman A."/>
            <person name="Abrahante J.E."/>
            <person name="Garbe J."/>
        </authorList>
    </citation>
    <scope>NUCLEOTIDE SEQUENCE</scope>
    <source>
        <strain evidence="3">Duluth1</strain>
        <tissue evidence="3">Whole animal</tissue>
    </source>
</reference>
<dbReference type="PROSITE" id="PS50055">
    <property type="entry name" value="TYR_PHOSPHATASE_PTP"/>
    <property type="match status" value="1"/>
</dbReference>
<evidence type="ECO:0000313" key="3">
    <source>
        <dbReference type="EMBL" id="KAH3794273.1"/>
    </source>
</evidence>
<dbReference type="InterPro" id="IPR050348">
    <property type="entry name" value="Protein-Tyr_Phosphatase"/>
</dbReference>
<dbReference type="InterPro" id="IPR000242">
    <property type="entry name" value="PTP_cat"/>
</dbReference>
<organism evidence="3 4">
    <name type="scientific">Dreissena polymorpha</name>
    <name type="common">Zebra mussel</name>
    <name type="synonym">Mytilus polymorpha</name>
    <dbReference type="NCBI Taxonomy" id="45954"/>
    <lineage>
        <taxon>Eukaryota</taxon>
        <taxon>Metazoa</taxon>
        <taxon>Spiralia</taxon>
        <taxon>Lophotrochozoa</taxon>
        <taxon>Mollusca</taxon>
        <taxon>Bivalvia</taxon>
        <taxon>Autobranchia</taxon>
        <taxon>Heteroconchia</taxon>
        <taxon>Euheterodonta</taxon>
        <taxon>Imparidentia</taxon>
        <taxon>Neoheterodontei</taxon>
        <taxon>Myida</taxon>
        <taxon>Dreissenoidea</taxon>
        <taxon>Dreissenidae</taxon>
        <taxon>Dreissena</taxon>
    </lineage>
</organism>
<dbReference type="SMART" id="SM00194">
    <property type="entry name" value="PTPc"/>
    <property type="match status" value="1"/>
</dbReference>
<dbReference type="InterPro" id="IPR029021">
    <property type="entry name" value="Prot-tyrosine_phosphatase-like"/>
</dbReference>
<feature type="domain" description="Tyrosine specific protein phosphatases" evidence="2">
    <location>
        <begin position="241"/>
        <end position="306"/>
    </location>
</feature>
<reference evidence="3" key="1">
    <citation type="journal article" date="2019" name="bioRxiv">
        <title>The Genome of the Zebra Mussel, Dreissena polymorpha: A Resource for Invasive Species Research.</title>
        <authorList>
            <person name="McCartney M.A."/>
            <person name="Auch B."/>
            <person name="Kono T."/>
            <person name="Mallez S."/>
            <person name="Zhang Y."/>
            <person name="Obille A."/>
            <person name="Becker A."/>
            <person name="Abrahante J.E."/>
            <person name="Garbe J."/>
            <person name="Badalamenti J.P."/>
            <person name="Herman A."/>
            <person name="Mangelson H."/>
            <person name="Liachko I."/>
            <person name="Sullivan S."/>
            <person name="Sone E.D."/>
            <person name="Koren S."/>
            <person name="Silverstein K.A.T."/>
            <person name="Beckman K.B."/>
            <person name="Gohl D.M."/>
        </authorList>
    </citation>
    <scope>NUCLEOTIDE SEQUENCE</scope>
    <source>
        <strain evidence="3">Duluth1</strain>
        <tissue evidence="3">Whole animal</tissue>
    </source>
</reference>
<protein>
    <submittedName>
        <fullName evidence="3">Uncharacterized protein</fullName>
    </submittedName>
</protein>
<evidence type="ECO:0000313" key="4">
    <source>
        <dbReference type="Proteomes" id="UP000828390"/>
    </source>
</evidence>
<accession>A0A9D4F8X1</accession>
<dbReference type="PANTHER" id="PTHR19134:SF449">
    <property type="entry name" value="TYROSINE-PROTEIN PHOSPHATASE 1"/>
    <property type="match status" value="1"/>
</dbReference>
<dbReference type="InterPro" id="IPR003595">
    <property type="entry name" value="Tyr_Pase_cat"/>
</dbReference>
<dbReference type="PANTHER" id="PTHR19134">
    <property type="entry name" value="RECEPTOR-TYPE TYROSINE-PROTEIN PHOSPHATASE"/>
    <property type="match status" value="1"/>
</dbReference>